<proteinExistence type="predicted"/>
<dbReference type="Proteomes" id="UP001177003">
    <property type="component" value="Chromosome 4"/>
</dbReference>
<organism evidence="2 3">
    <name type="scientific">Lactuca saligna</name>
    <name type="common">Willowleaf lettuce</name>
    <dbReference type="NCBI Taxonomy" id="75948"/>
    <lineage>
        <taxon>Eukaryota</taxon>
        <taxon>Viridiplantae</taxon>
        <taxon>Streptophyta</taxon>
        <taxon>Embryophyta</taxon>
        <taxon>Tracheophyta</taxon>
        <taxon>Spermatophyta</taxon>
        <taxon>Magnoliopsida</taxon>
        <taxon>eudicotyledons</taxon>
        <taxon>Gunneridae</taxon>
        <taxon>Pentapetalae</taxon>
        <taxon>asterids</taxon>
        <taxon>campanulids</taxon>
        <taxon>Asterales</taxon>
        <taxon>Asteraceae</taxon>
        <taxon>Cichorioideae</taxon>
        <taxon>Cichorieae</taxon>
        <taxon>Lactucinae</taxon>
        <taxon>Lactuca</taxon>
    </lineage>
</organism>
<feature type="compositionally biased region" description="Basic residues" evidence="1">
    <location>
        <begin position="1"/>
        <end position="10"/>
    </location>
</feature>
<name>A0AA36E2L3_LACSI</name>
<feature type="region of interest" description="Disordered" evidence="1">
    <location>
        <begin position="1"/>
        <end position="33"/>
    </location>
</feature>
<protein>
    <submittedName>
        <fullName evidence="2">Uncharacterized protein</fullName>
    </submittedName>
</protein>
<evidence type="ECO:0000313" key="2">
    <source>
        <dbReference type="EMBL" id="CAI9280661.1"/>
    </source>
</evidence>
<accession>A0AA36E2L3</accession>
<keyword evidence="3" id="KW-1185">Reference proteome</keyword>
<dbReference type="EMBL" id="OX465080">
    <property type="protein sequence ID" value="CAI9280661.1"/>
    <property type="molecule type" value="Genomic_DNA"/>
</dbReference>
<evidence type="ECO:0000313" key="3">
    <source>
        <dbReference type="Proteomes" id="UP001177003"/>
    </source>
</evidence>
<sequence length="145" mass="15720">MNIGKSRGRKTSWENGPNNRLRRRGSGPASSSQPVVGAIFPGCFPTSAFADIHVMGQAGKGTTPIRKKRSVRMVLSSEEEIESDDVSLHRRKMQNMVSVPNLLGDIGDVLGDGFSAMSIMFPTNYFSPISLFNTVHLVVSGVLLL</sequence>
<dbReference type="AlphaFoldDB" id="A0AA36E2L3"/>
<gene>
    <name evidence="2" type="ORF">LSALG_LOCUS20398</name>
</gene>
<reference evidence="2" key="1">
    <citation type="submission" date="2023-04" db="EMBL/GenBank/DDBJ databases">
        <authorList>
            <person name="Vijverberg K."/>
            <person name="Xiong W."/>
            <person name="Schranz E."/>
        </authorList>
    </citation>
    <scope>NUCLEOTIDE SEQUENCE</scope>
</reference>
<evidence type="ECO:0000256" key="1">
    <source>
        <dbReference type="SAM" id="MobiDB-lite"/>
    </source>
</evidence>